<dbReference type="Gene3D" id="3.20.20.70">
    <property type="entry name" value="Aldolase class I"/>
    <property type="match status" value="1"/>
</dbReference>
<evidence type="ECO:0000256" key="3">
    <source>
        <dbReference type="ARBA" id="ARBA00022490"/>
    </source>
</evidence>
<evidence type="ECO:0000256" key="5">
    <source>
        <dbReference type="ARBA" id="ARBA00023235"/>
    </source>
</evidence>
<dbReference type="Pfam" id="PF00121">
    <property type="entry name" value="TIM"/>
    <property type="match status" value="1"/>
</dbReference>
<keyword evidence="4 6" id="KW-0324">Glycolysis</keyword>
<dbReference type="RefSeq" id="WP_152001294.1">
    <property type="nucleotide sequence ID" value="NZ_CP136051.1"/>
</dbReference>
<dbReference type="InterPro" id="IPR020861">
    <property type="entry name" value="Triosephosphate_isomerase_AS"/>
</dbReference>
<accession>A0ABZ0IPE4</accession>
<feature type="binding site" evidence="6">
    <location>
        <begin position="9"/>
        <end position="11"/>
    </location>
    <ligand>
        <name>substrate</name>
    </ligand>
</feature>
<dbReference type="PROSITE" id="PS00171">
    <property type="entry name" value="TIM_1"/>
    <property type="match status" value="1"/>
</dbReference>
<dbReference type="PANTHER" id="PTHR21139:SF42">
    <property type="entry name" value="TRIOSEPHOSPHATE ISOMERASE"/>
    <property type="match status" value="1"/>
</dbReference>
<dbReference type="HAMAP" id="MF_00147_B">
    <property type="entry name" value="TIM_B"/>
    <property type="match status" value="1"/>
</dbReference>
<dbReference type="CDD" id="cd00311">
    <property type="entry name" value="TIM"/>
    <property type="match status" value="1"/>
</dbReference>
<dbReference type="PANTHER" id="PTHR21139">
    <property type="entry name" value="TRIOSEPHOSPHATE ISOMERASE"/>
    <property type="match status" value="1"/>
</dbReference>
<dbReference type="EC" id="5.3.1.1" evidence="6 7"/>
<dbReference type="InterPro" id="IPR000652">
    <property type="entry name" value="Triosephosphate_isomerase"/>
</dbReference>
<dbReference type="Proteomes" id="UP001302349">
    <property type="component" value="Chromosome"/>
</dbReference>
<evidence type="ECO:0000256" key="6">
    <source>
        <dbReference type="HAMAP-Rule" id="MF_00147"/>
    </source>
</evidence>
<comment type="pathway">
    <text evidence="6 7">Carbohydrate biosynthesis; gluconeogenesis.</text>
</comment>
<feature type="active site" description="Electrophile" evidence="6">
    <location>
        <position position="98"/>
    </location>
</feature>
<evidence type="ECO:0000313" key="8">
    <source>
        <dbReference type="EMBL" id="WOK06339.1"/>
    </source>
</evidence>
<dbReference type="SUPFAM" id="SSF51351">
    <property type="entry name" value="Triosephosphate isomerase (TIM)"/>
    <property type="match status" value="1"/>
</dbReference>
<dbReference type="PROSITE" id="PS51440">
    <property type="entry name" value="TIM_2"/>
    <property type="match status" value="1"/>
</dbReference>
<comment type="subunit">
    <text evidence="6 7">Homodimer.</text>
</comment>
<gene>
    <name evidence="6 8" type="primary">tpiA</name>
    <name evidence="8" type="ORF">RT717_25010</name>
</gene>
<sequence>MRKKIVAGNWKMNKNLEEGHQLTSEVVNMVKDEVTSDVQVVLCTPFVHLNSISKLLAGSKNVMLGAQNCSEHASGAYTGETSVSMLKSVGTQFVIIGHSERREYFGETDALFAKKVDAVLAAGMTPIYCCGEKLEVREANDHIKLVTAQVSEALFHLSADALQKVVIAYEPVWAIGTGKTASSAQAQEMHAEIRAHLAGKYGKNVAEEITIQYGGSVKPDNAVEIFAQPDVDGGLIGGASLKSRDFVDIVKAMK</sequence>
<evidence type="ECO:0000256" key="4">
    <source>
        <dbReference type="ARBA" id="ARBA00023152"/>
    </source>
</evidence>
<comment type="pathway">
    <text evidence="6 7">Carbohydrate degradation; glycolysis; D-glyceraldehyde 3-phosphate from glycerone phosphate: step 1/1.</text>
</comment>
<feature type="binding site" evidence="6">
    <location>
        <begin position="237"/>
        <end position="238"/>
    </location>
    <ligand>
        <name>substrate</name>
    </ligand>
</feature>
<dbReference type="InterPro" id="IPR022896">
    <property type="entry name" value="TrioseP_Isoase_bac/euk"/>
</dbReference>
<keyword evidence="5 6" id="KW-0413">Isomerase</keyword>
<feature type="active site" description="Proton acceptor" evidence="6">
    <location>
        <position position="170"/>
    </location>
</feature>
<comment type="subcellular location">
    <subcellularLocation>
        <location evidence="6 7">Cytoplasm</location>
    </subcellularLocation>
</comment>
<comment type="similarity">
    <text evidence="1 6 7">Belongs to the triosephosphate isomerase family.</text>
</comment>
<feature type="binding site" evidence="6">
    <location>
        <position position="216"/>
    </location>
    <ligand>
        <name>substrate</name>
    </ligand>
</feature>
<comment type="function">
    <text evidence="6">Involved in the gluconeogenesis. Catalyzes stereospecifically the conversion of dihydroxyacetone phosphate (DHAP) to D-glyceraldehyde-3-phosphate (G3P).</text>
</comment>
<dbReference type="InterPro" id="IPR035990">
    <property type="entry name" value="TIM_sf"/>
</dbReference>
<dbReference type="EMBL" id="CP136051">
    <property type="protein sequence ID" value="WOK06339.1"/>
    <property type="molecule type" value="Genomic_DNA"/>
</dbReference>
<dbReference type="NCBIfam" id="TIGR00419">
    <property type="entry name" value="tim"/>
    <property type="match status" value="1"/>
</dbReference>
<evidence type="ECO:0000313" key="9">
    <source>
        <dbReference type="Proteomes" id="UP001302349"/>
    </source>
</evidence>
<protein>
    <recommendedName>
        <fullName evidence="6 7">Triosephosphate isomerase</fullName>
        <shortName evidence="6">TIM</shortName>
        <shortName evidence="6">TPI</shortName>
        <ecNumber evidence="6 7">5.3.1.1</ecNumber>
    </recommendedName>
    <alternativeName>
        <fullName evidence="6">Triose-phosphate isomerase</fullName>
    </alternativeName>
</protein>
<comment type="catalytic activity">
    <reaction evidence="6 7">
        <text>D-glyceraldehyde 3-phosphate = dihydroxyacetone phosphate</text>
        <dbReference type="Rhea" id="RHEA:18585"/>
        <dbReference type="ChEBI" id="CHEBI:57642"/>
        <dbReference type="ChEBI" id="CHEBI:59776"/>
        <dbReference type="EC" id="5.3.1.1"/>
    </reaction>
</comment>
<dbReference type="InterPro" id="IPR013785">
    <property type="entry name" value="Aldolase_TIM"/>
</dbReference>
<feature type="binding site" evidence="6">
    <location>
        <position position="176"/>
    </location>
    <ligand>
        <name>substrate</name>
    </ligand>
</feature>
<keyword evidence="3 6" id="KW-0963">Cytoplasm</keyword>
<reference evidence="8 9" key="1">
    <citation type="journal article" date="2023" name="Microbiol. Resour. Announc.">
        <title>Complete Genome Sequence of Imperialibacter roseus strain P4T.</title>
        <authorList>
            <person name="Tizabi D.R."/>
            <person name="Bachvaroff T."/>
            <person name="Hill R.T."/>
        </authorList>
    </citation>
    <scope>NUCLEOTIDE SEQUENCE [LARGE SCALE GENOMIC DNA]</scope>
    <source>
        <strain evidence="8 9">P4T</strain>
    </source>
</reference>
<keyword evidence="9" id="KW-1185">Reference proteome</keyword>
<organism evidence="8 9">
    <name type="scientific">Imperialibacter roseus</name>
    <dbReference type="NCBI Taxonomy" id="1324217"/>
    <lineage>
        <taxon>Bacteria</taxon>
        <taxon>Pseudomonadati</taxon>
        <taxon>Bacteroidota</taxon>
        <taxon>Cytophagia</taxon>
        <taxon>Cytophagales</taxon>
        <taxon>Flammeovirgaceae</taxon>
        <taxon>Imperialibacter</taxon>
    </lineage>
</organism>
<keyword evidence="2 6" id="KW-0312">Gluconeogenesis</keyword>
<dbReference type="GO" id="GO:0004807">
    <property type="term" value="F:triose-phosphate isomerase activity"/>
    <property type="evidence" value="ECO:0007669"/>
    <property type="project" value="UniProtKB-EC"/>
</dbReference>
<proteinExistence type="inferred from homology"/>
<evidence type="ECO:0000256" key="2">
    <source>
        <dbReference type="ARBA" id="ARBA00022432"/>
    </source>
</evidence>
<name>A0ABZ0IPE4_9BACT</name>
<evidence type="ECO:0000256" key="7">
    <source>
        <dbReference type="RuleBase" id="RU363013"/>
    </source>
</evidence>
<evidence type="ECO:0000256" key="1">
    <source>
        <dbReference type="ARBA" id="ARBA00007422"/>
    </source>
</evidence>